<evidence type="ECO:0008006" key="3">
    <source>
        <dbReference type="Google" id="ProtNLM"/>
    </source>
</evidence>
<protein>
    <recommendedName>
        <fullName evidence="3">GNAT family acetyltransferase</fullName>
    </recommendedName>
</protein>
<evidence type="ECO:0000313" key="1">
    <source>
        <dbReference type="EMBL" id="QFJ54641.1"/>
    </source>
</evidence>
<proteinExistence type="predicted"/>
<dbReference type="AlphaFoldDB" id="A0A5P6VUY7"/>
<gene>
    <name evidence="1" type="ORF">FXF36_07120</name>
</gene>
<accession>A0A5P6VUY7</accession>
<evidence type="ECO:0000313" key="2">
    <source>
        <dbReference type="Proteomes" id="UP000327030"/>
    </source>
</evidence>
<reference evidence="2" key="1">
    <citation type="submission" date="2019-08" db="EMBL/GenBank/DDBJ databases">
        <title>Complete Genome Sequence of the Polysaccharide-Degrading Rumen Bacterium Pseudobutyrivibrio xylanivorans MA3014.</title>
        <authorList>
            <person name="Palevich N."/>
            <person name="Maclean P.H."/>
            <person name="Kelly W.J."/>
            <person name="Leahy S.C."/>
            <person name="Rakonjac J."/>
            <person name="Attwood G.T."/>
        </authorList>
    </citation>
    <scope>NUCLEOTIDE SEQUENCE [LARGE SCALE GENOMIC DNA]</scope>
    <source>
        <strain evidence="2">MA3014</strain>
    </source>
</reference>
<dbReference type="KEGG" id="pxv:FXF36_07120"/>
<organism evidence="1 2">
    <name type="scientific">Pseudobutyrivibrio xylanivorans</name>
    <dbReference type="NCBI Taxonomy" id="185007"/>
    <lineage>
        <taxon>Bacteria</taxon>
        <taxon>Bacillati</taxon>
        <taxon>Bacillota</taxon>
        <taxon>Clostridia</taxon>
        <taxon>Lachnospirales</taxon>
        <taxon>Lachnospiraceae</taxon>
        <taxon>Pseudobutyrivibrio</taxon>
    </lineage>
</organism>
<dbReference type="Proteomes" id="UP000327030">
    <property type="component" value="Chromosome 1"/>
</dbReference>
<dbReference type="RefSeq" id="WP_151623128.1">
    <property type="nucleotide sequence ID" value="NZ_CP043028.1"/>
</dbReference>
<dbReference type="OrthoDB" id="1768345at2"/>
<dbReference type="EMBL" id="CP043028">
    <property type="protein sequence ID" value="QFJ54641.1"/>
    <property type="molecule type" value="Genomic_DNA"/>
</dbReference>
<sequence>MIDRGRLLSLGYYKKAPSFTGSDGNKCYKIEKFKEEGEDAVDMFKASIWKGPFSSDKTPDEEKQVRLAPFTEEGLVELVDWMNSLEI</sequence>
<name>A0A5P6VUY7_PSEXY</name>